<reference evidence="9" key="1">
    <citation type="submission" date="2020-10" db="EMBL/GenBank/DDBJ databases">
        <authorList>
            <person name="Gilroy R."/>
        </authorList>
    </citation>
    <scope>NUCLEOTIDE SEQUENCE</scope>
    <source>
        <strain evidence="9">ChiSjej1B19-7085</strain>
    </source>
</reference>
<feature type="binding site" evidence="8">
    <location>
        <begin position="80"/>
        <end position="81"/>
    </location>
    <ligand>
        <name>beta-D-galactose</name>
        <dbReference type="ChEBI" id="CHEBI:27667"/>
    </ligand>
</feature>
<evidence type="ECO:0000256" key="7">
    <source>
        <dbReference type="PIRSR" id="PIRSR005096-2"/>
    </source>
</evidence>
<dbReference type="InterPro" id="IPR014718">
    <property type="entry name" value="GH-type_carb-bd"/>
</dbReference>
<dbReference type="SUPFAM" id="SSF74650">
    <property type="entry name" value="Galactose mutarotase-like"/>
    <property type="match status" value="1"/>
</dbReference>
<comment type="caution">
    <text evidence="9">The sequence shown here is derived from an EMBL/GenBank/DDBJ whole genome shotgun (WGS) entry which is preliminary data.</text>
</comment>
<comment type="similarity">
    <text evidence="2 5">Belongs to the aldose epimerase family.</text>
</comment>
<keyword evidence="3 5" id="KW-0413">Isomerase</keyword>
<evidence type="ECO:0000256" key="5">
    <source>
        <dbReference type="PIRNR" id="PIRNR005096"/>
    </source>
</evidence>
<evidence type="ECO:0000256" key="2">
    <source>
        <dbReference type="ARBA" id="ARBA00006206"/>
    </source>
</evidence>
<evidence type="ECO:0000313" key="9">
    <source>
        <dbReference type="EMBL" id="HIR57979.1"/>
    </source>
</evidence>
<feature type="active site" description="Proton acceptor" evidence="6">
    <location>
        <position position="317"/>
    </location>
</feature>
<evidence type="ECO:0000256" key="8">
    <source>
        <dbReference type="PIRSR" id="PIRSR005096-3"/>
    </source>
</evidence>
<dbReference type="EMBL" id="DVHF01000122">
    <property type="protein sequence ID" value="HIR57979.1"/>
    <property type="molecule type" value="Genomic_DNA"/>
</dbReference>
<reference evidence="9" key="2">
    <citation type="journal article" date="2021" name="PeerJ">
        <title>Extensive microbial diversity within the chicken gut microbiome revealed by metagenomics and culture.</title>
        <authorList>
            <person name="Gilroy R."/>
            <person name="Ravi A."/>
            <person name="Getino M."/>
            <person name="Pursley I."/>
            <person name="Horton D.L."/>
            <person name="Alikhan N.F."/>
            <person name="Baker D."/>
            <person name="Gharbi K."/>
            <person name="Hall N."/>
            <person name="Watson M."/>
            <person name="Adriaenssens E.M."/>
            <person name="Foster-Nyarko E."/>
            <person name="Jarju S."/>
            <person name="Secka A."/>
            <person name="Antonio M."/>
            <person name="Oren A."/>
            <person name="Chaudhuri R.R."/>
            <person name="La Ragione R."/>
            <person name="Hildebrand F."/>
            <person name="Pallen M.J."/>
        </authorList>
    </citation>
    <scope>NUCLEOTIDE SEQUENCE</scope>
    <source>
        <strain evidence="9">ChiSjej1B19-7085</strain>
    </source>
</reference>
<dbReference type="GO" id="GO:0006006">
    <property type="term" value="P:glucose metabolic process"/>
    <property type="evidence" value="ECO:0007669"/>
    <property type="project" value="TreeGrafter"/>
</dbReference>
<dbReference type="GO" id="GO:0005737">
    <property type="term" value="C:cytoplasm"/>
    <property type="evidence" value="ECO:0007669"/>
    <property type="project" value="TreeGrafter"/>
</dbReference>
<feature type="binding site" evidence="7">
    <location>
        <position position="252"/>
    </location>
    <ligand>
        <name>beta-D-galactose</name>
        <dbReference type="ChEBI" id="CHEBI:27667"/>
    </ligand>
</feature>
<evidence type="ECO:0000256" key="6">
    <source>
        <dbReference type="PIRSR" id="PIRSR005096-1"/>
    </source>
</evidence>
<dbReference type="PANTHER" id="PTHR10091">
    <property type="entry name" value="ALDOSE-1-EPIMERASE"/>
    <property type="match status" value="1"/>
</dbReference>
<keyword evidence="4 5" id="KW-0119">Carbohydrate metabolism</keyword>
<accession>A0A9D1DSC9</accession>
<evidence type="ECO:0000256" key="1">
    <source>
        <dbReference type="ARBA" id="ARBA00005028"/>
    </source>
</evidence>
<comment type="pathway">
    <text evidence="1 5">Carbohydrate metabolism; hexose metabolism.</text>
</comment>
<dbReference type="Pfam" id="PF01263">
    <property type="entry name" value="Aldose_epim"/>
    <property type="match status" value="1"/>
</dbReference>
<protein>
    <recommendedName>
        <fullName evidence="5">Aldose 1-epimerase</fullName>
        <ecNumber evidence="5">5.1.3.3</ecNumber>
    </recommendedName>
</protein>
<dbReference type="EC" id="5.1.3.3" evidence="5"/>
<dbReference type="Proteomes" id="UP000886785">
    <property type="component" value="Unassembled WGS sequence"/>
</dbReference>
<evidence type="ECO:0000256" key="4">
    <source>
        <dbReference type="ARBA" id="ARBA00023277"/>
    </source>
</evidence>
<dbReference type="PANTHER" id="PTHR10091:SF0">
    <property type="entry name" value="GALACTOSE MUTAROTASE"/>
    <property type="match status" value="1"/>
</dbReference>
<organism evidence="9 10">
    <name type="scientific">Candidatus Gallacutalibacter pullicola</name>
    <dbReference type="NCBI Taxonomy" id="2840830"/>
    <lineage>
        <taxon>Bacteria</taxon>
        <taxon>Bacillati</taxon>
        <taxon>Bacillota</taxon>
        <taxon>Clostridia</taxon>
        <taxon>Eubacteriales</taxon>
        <taxon>Candidatus Gallacutalibacter</taxon>
    </lineage>
</organism>
<dbReference type="InterPro" id="IPR047215">
    <property type="entry name" value="Galactose_mutarotase-like"/>
</dbReference>
<dbReference type="GO" id="GO:0033499">
    <property type="term" value="P:galactose catabolic process via UDP-galactose, Leloir pathway"/>
    <property type="evidence" value="ECO:0007669"/>
    <property type="project" value="TreeGrafter"/>
</dbReference>
<dbReference type="GO" id="GO:0004034">
    <property type="term" value="F:aldose 1-epimerase activity"/>
    <property type="evidence" value="ECO:0007669"/>
    <property type="project" value="UniProtKB-EC"/>
</dbReference>
<evidence type="ECO:0000256" key="3">
    <source>
        <dbReference type="ARBA" id="ARBA00023235"/>
    </source>
</evidence>
<dbReference type="InterPro" id="IPR015443">
    <property type="entry name" value="Aldose_1-epimerase"/>
</dbReference>
<gene>
    <name evidence="9" type="ORF">IAA54_09945</name>
</gene>
<dbReference type="CDD" id="cd09019">
    <property type="entry name" value="galactose_mutarotase_like"/>
    <property type="match status" value="1"/>
</dbReference>
<dbReference type="Gene3D" id="2.70.98.10">
    <property type="match status" value="1"/>
</dbReference>
<dbReference type="AlphaFoldDB" id="A0A9D1DSC9"/>
<evidence type="ECO:0000313" key="10">
    <source>
        <dbReference type="Proteomes" id="UP000886785"/>
    </source>
</evidence>
<dbReference type="InterPro" id="IPR011013">
    <property type="entry name" value="Gal_mutarotase_sf_dom"/>
</dbReference>
<name>A0A9D1DSC9_9FIRM</name>
<comment type="catalytic activity">
    <reaction evidence="5">
        <text>alpha-D-glucose = beta-D-glucose</text>
        <dbReference type="Rhea" id="RHEA:10264"/>
        <dbReference type="ChEBI" id="CHEBI:15903"/>
        <dbReference type="ChEBI" id="CHEBI:17925"/>
        <dbReference type="EC" id="5.1.3.3"/>
    </reaction>
</comment>
<proteinExistence type="inferred from homology"/>
<dbReference type="GO" id="GO:0030246">
    <property type="term" value="F:carbohydrate binding"/>
    <property type="evidence" value="ECO:0007669"/>
    <property type="project" value="InterPro"/>
</dbReference>
<dbReference type="PIRSF" id="PIRSF005096">
    <property type="entry name" value="GALM"/>
    <property type="match status" value="1"/>
</dbReference>
<sequence>MSIERKPFGSTVDGKPAELITVKNASGCTLAVTTYGARIVSLLVPGRDGKFADVVLGHDSAEEYSAYRNFQGALVGRYGNRIANSQFPLDGEIIKLIPSEGVNQLHGGPNGYSMQIWTIDSVSDGDSPSMCLSLTAPDGEGGFPGTLQVKVTYTLTKDNALEIDYKAVSDKKTIVNLTNHSFFNLRGYDGGDICDTVLQINADRYTVTDISLIPTGELAPVAGTPLDFTKGKPIGQDIDATACLMDSIHGFDHNFVISRKGDGVEKIAEAYDPESGRVMEVLTDLPGVQLFTANSFPEGLKGKNGTAMLPHHAFCLETQYFPDTPNHPNFPSCVVEAGQEYHTTTIYRFSVR</sequence>
<dbReference type="InterPro" id="IPR008183">
    <property type="entry name" value="Aldose_1/G6P_1-epimerase"/>
</dbReference>
<feature type="active site" description="Proton donor" evidence="6">
    <location>
        <position position="180"/>
    </location>
</feature>
<dbReference type="NCBIfam" id="NF008277">
    <property type="entry name" value="PRK11055.1"/>
    <property type="match status" value="1"/>
</dbReference>